<protein>
    <submittedName>
        <fullName evidence="2">Uncharacterized protein</fullName>
    </submittedName>
</protein>
<dbReference type="Proteomes" id="UP000001075">
    <property type="component" value="Unassembled WGS sequence"/>
</dbReference>
<sequence>MQSGTHRQTSEKSRGVGYIEGSYRPSDCFTNRLLRVPSPSYTVFDGPVDR</sequence>
<evidence type="ECO:0000313" key="3">
    <source>
        <dbReference type="Proteomes" id="UP000001075"/>
    </source>
</evidence>
<accession>G3GYU7</accession>
<reference evidence="3" key="1">
    <citation type="journal article" date="2011" name="Nat. Biotechnol.">
        <title>The genomic sequence of the Chinese hamster ovary (CHO)-K1 cell line.</title>
        <authorList>
            <person name="Xu X."/>
            <person name="Nagarajan H."/>
            <person name="Lewis N.E."/>
            <person name="Pan S."/>
            <person name="Cai Z."/>
            <person name="Liu X."/>
            <person name="Chen W."/>
            <person name="Xie M."/>
            <person name="Wang W."/>
            <person name="Hammond S."/>
            <person name="Andersen M.R."/>
            <person name="Neff N."/>
            <person name="Passarelli B."/>
            <person name="Koh W."/>
            <person name="Fan H.C."/>
            <person name="Wang J."/>
            <person name="Gui Y."/>
            <person name="Lee K.H."/>
            <person name="Betenbaugh M.J."/>
            <person name="Quake S.R."/>
            <person name="Famili I."/>
            <person name="Palsson B.O."/>
            <person name="Wang J."/>
        </authorList>
    </citation>
    <scope>NUCLEOTIDE SEQUENCE [LARGE SCALE GENOMIC DNA]</scope>
    <source>
        <strain evidence="3">CHO K1 cell line</strain>
    </source>
</reference>
<evidence type="ECO:0000313" key="2">
    <source>
        <dbReference type="EMBL" id="EGV94564.1"/>
    </source>
</evidence>
<name>G3GYU7_CRIGR</name>
<dbReference type="EMBL" id="JH000068">
    <property type="protein sequence ID" value="EGV94564.1"/>
    <property type="molecule type" value="Genomic_DNA"/>
</dbReference>
<dbReference type="InParanoid" id="G3GYU7"/>
<proteinExistence type="predicted"/>
<gene>
    <name evidence="2" type="ORF">I79_002926</name>
</gene>
<dbReference type="AlphaFoldDB" id="G3GYU7"/>
<evidence type="ECO:0000256" key="1">
    <source>
        <dbReference type="SAM" id="MobiDB-lite"/>
    </source>
</evidence>
<feature type="region of interest" description="Disordered" evidence="1">
    <location>
        <begin position="1"/>
        <end position="21"/>
    </location>
</feature>
<organism evidence="2 3">
    <name type="scientific">Cricetulus griseus</name>
    <name type="common">Chinese hamster</name>
    <name type="synonym">Cricetulus barabensis griseus</name>
    <dbReference type="NCBI Taxonomy" id="10029"/>
    <lineage>
        <taxon>Eukaryota</taxon>
        <taxon>Metazoa</taxon>
        <taxon>Chordata</taxon>
        <taxon>Craniata</taxon>
        <taxon>Vertebrata</taxon>
        <taxon>Euteleostomi</taxon>
        <taxon>Mammalia</taxon>
        <taxon>Eutheria</taxon>
        <taxon>Euarchontoglires</taxon>
        <taxon>Glires</taxon>
        <taxon>Rodentia</taxon>
        <taxon>Myomorpha</taxon>
        <taxon>Muroidea</taxon>
        <taxon>Cricetidae</taxon>
        <taxon>Cricetinae</taxon>
        <taxon>Cricetulus</taxon>
    </lineage>
</organism>